<comment type="caution">
    <text evidence="2">The sequence shown here is derived from an EMBL/GenBank/DDBJ whole genome shotgun (WGS) entry which is preliminary data.</text>
</comment>
<proteinExistence type="predicted"/>
<keyword evidence="3" id="KW-1185">Reference proteome</keyword>
<evidence type="ECO:0008006" key="4">
    <source>
        <dbReference type="Google" id="ProtNLM"/>
    </source>
</evidence>
<gene>
    <name evidence="2" type="ORF">BN7_5947</name>
</gene>
<sequence>MSSTHSTSDPPSIESGTQLMTLDLPTSSTIKKYKMEIQMDQPLDSESYSSSGISHSYRPGDSVNGEVLVVPPFDATPKDSIKFNEISISLQCKIINDVGGKTKTLFTMNDDIHDISGPFEKKMRFPFHFELPTELFDNTCPHNIDFHKQLPPSFASPRLCSLVFSGTDNFGVNPTECPQYPSYKDLPLNKFCVVYYITATINQKTHRNTDVHVIMKRMLNISVQNFFTPVPTNLNESSLDIANYYSMTDFAPNNELLKVQRTSLRKNGEIIGTLTTLMELPAPISISTQNETSKAQISIKFEAKDPSILPQFKYHAELTQFIIQSSGCVQPTASPIFKDLSVESIGDHKKVTIRGKTLRFEVTEAEWRPGYHSDGSLIKDIYVEIPHLAQQKLEPTFHSCTLQNIYILDVDIIHDQVNGDKNKSYYTQKTSLKDAILGKLGVGVSKNTCVLIHKYIQQHGGLSIKIPITLLC</sequence>
<dbReference type="Proteomes" id="UP000009328">
    <property type="component" value="Unassembled WGS sequence"/>
</dbReference>
<dbReference type="EMBL" id="CAIF01000242">
    <property type="protein sequence ID" value="CCH46354.1"/>
    <property type="molecule type" value="Genomic_DNA"/>
</dbReference>
<reference evidence="2 3" key="1">
    <citation type="journal article" date="2012" name="Eukaryot. Cell">
        <title>Draft genome sequence of Wickerhamomyces ciferrii NRRL Y-1031 F-60-10.</title>
        <authorList>
            <person name="Schneider J."/>
            <person name="Andrea H."/>
            <person name="Blom J."/>
            <person name="Jaenicke S."/>
            <person name="Ruckert C."/>
            <person name="Schorsch C."/>
            <person name="Szczepanowski R."/>
            <person name="Farwick M."/>
            <person name="Goesmann A."/>
            <person name="Puhler A."/>
            <person name="Schaffer S."/>
            <person name="Tauch A."/>
            <person name="Kohler T."/>
            <person name="Brinkrolf K."/>
        </authorList>
    </citation>
    <scope>NUCLEOTIDE SEQUENCE [LARGE SCALE GENOMIC DNA]</scope>
    <source>
        <strain evidence="3">ATCC 14091 / BCRC 22168 / CBS 111 / JCM 3599 / NBRC 0793 / NRRL Y-1031 F-60-10</strain>
    </source>
</reference>
<feature type="region of interest" description="Disordered" evidence="1">
    <location>
        <begin position="1"/>
        <end position="21"/>
    </location>
</feature>
<evidence type="ECO:0000256" key="1">
    <source>
        <dbReference type="SAM" id="MobiDB-lite"/>
    </source>
</evidence>
<evidence type="ECO:0000313" key="3">
    <source>
        <dbReference type="Proteomes" id="UP000009328"/>
    </source>
</evidence>
<protein>
    <recommendedName>
        <fullName evidence="4">Arrestin-like N-terminal domain-containing protein</fullName>
    </recommendedName>
</protein>
<organism evidence="2 3">
    <name type="scientific">Wickerhamomyces ciferrii (strain ATCC 14091 / BCRC 22168 / CBS 111 / JCM 3599 / NBRC 0793 / NRRL Y-1031 F-60-10)</name>
    <name type="common">Yeast</name>
    <name type="synonym">Pichia ciferrii</name>
    <dbReference type="NCBI Taxonomy" id="1206466"/>
    <lineage>
        <taxon>Eukaryota</taxon>
        <taxon>Fungi</taxon>
        <taxon>Dikarya</taxon>
        <taxon>Ascomycota</taxon>
        <taxon>Saccharomycotina</taxon>
        <taxon>Saccharomycetes</taxon>
        <taxon>Phaffomycetales</taxon>
        <taxon>Wickerhamomycetaceae</taxon>
        <taxon>Wickerhamomyces</taxon>
    </lineage>
</organism>
<name>K0KY25_WICCF</name>
<dbReference type="HOGENOM" id="CLU_578973_0_0_1"/>
<evidence type="ECO:0000313" key="2">
    <source>
        <dbReference type="EMBL" id="CCH46354.1"/>
    </source>
</evidence>
<dbReference type="InParanoid" id="K0KY25"/>
<accession>K0KY25</accession>
<dbReference type="AlphaFoldDB" id="K0KY25"/>